<feature type="region of interest" description="Disordered" evidence="12">
    <location>
        <begin position="314"/>
        <end position="356"/>
    </location>
</feature>
<evidence type="ECO:0000256" key="4">
    <source>
        <dbReference type="ARBA" id="ARBA00022989"/>
    </source>
</evidence>
<dbReference type="PRINTS" id="PR00237">
    <property type="entry name" value="GPCRRHODOPSN"/>
</dbReference>
<dbReference type="PANTHER" id="PTHR24234:SF6">
    <property type="entry name" value="LYSOPHOSPHATIDIC ACID RECEPTOR 5"/>
    <property type="match status" value="1"/>
</dbReference>
<keyword evidence="3 11" id="KW-0812">Transmembrane</keyword>
<comment type="subcellular location">
    <subcellularLocation>
        <location evidence="1">Cell membrane</location>
        <topology evidence="1">Multi-pass membrane protein</topology>
    </subcellularLocation>
</comment>
<feature type="transmembrane region" description="Helical" evidence="13">
    <location>
        <begin position="137"/>
        <end position="157"/>
    </location>
</feature>
<feature type="transmembrane region" description="Helical" evidence="13">
    <location>
        <begin position="277"/>
        <end position="299"/>
    </location>
</feature>
<dbReference type="FunFam" id="1.20.1070.10:FF:000017">
    <property type="entry name" value="lysophosphatidic acid receptor 4"/>
    <property type="match status" value="1"/>
</dbReference>
<evidence type="ECO:0000256" key="1">
    <source>
        <dbReference type="ARBA" id="ARBA00004651"/>
    </source>
</evidence>
<feature type="transmembrane region" description="Helical" evidence="13">
    <location>
        <begin position="60"/>
        <end position="79"/>
    </location>
</feature>
<comment type="similarity">
    <text evidence="11">Belongs to the G-protein coupled receptor 1 family.</text>
</comment>
<feature type="transmembrane region" description="Helical" evidence="13">
    <location>
        <begin position="26"/>
        <end position="48"/>
    </location>
</feature>
<keyword evidence="2" id="KW-1003">Cell membrane</keyword>
<dbReference type="SUPFAM" id="SSF81321">
    <property type="entry name" value="Family A G protein-coupled receptor-like"/>
    <property type="match status" value="1"/>
</dbReference>
<dbReference type="GO" id="GO:0005886">
    <property type="term" value="C:plasma membrane"/>
    <property type="evidence" value="ECO:0007669"/>
    <property type="project" value="UniProtKB-SubCell"/>
</dbReference>
<evidence type="ECO:0000256" key="6">
    <source>
        <dbReference type="ARBA" id="ARBA00023136"/>
    </source>
</evidence>
<dbReference type="PRINTS" id="PR01157">
    <property type="entry name" value="P2YPURNOCPTR"/>
</dbReference>
<feature type="transmembrane region" description="Helical" evidence="13">
    <location>
        <begin position="233"/>
        <end position="257"/>
    </location>
</feature>
<keyword evidence="8 11" id="KW-0675">Receptor</keyword>
<dbReference type="PhylomeDB" id="B4DZ78"/>
<keyword evidence="4 13" id="KW-1133">Transmembrane helix</keyword>
<sequence>MLANSSSTNSSVLPCPDYRPTHRLHLVVYSLVLAAGLPLNALALWVFLRALRVHSVVSVYMCNLAASDLLFTLSLPVRLSYYALHHWPFPDLLCQTTGAIFQMNMYGSCIFLMLINVDRYAAIVHPLRLRHLRRPRVARLLCLGVWALILVFAVPAARVHRPSRCRYRDLEVRLCFESFSDELWKGRLLPLVLLAEALGFLLPLAAVVYSSGRVFWTLARPDATQSQRRRKTVRLLLANLVIFLLCFVPYNSTLAVYGLLRSKLVAASVPARDRVRGVLMVMVLLAGANCVLDPLVYYFSAEGFRNTLRGLGTPHRARTSATNGTRAALAQSERSAVTTDATRPDAASQGLLRPSDSHSLSSFTHAIALSVPDSQRLSFWEAYRVYTQEGGLGTWTFGWQFQLSNAEEYKVWKPGPREGSAAGNGFFKL</sequence>
<protein>
    <submittedName>
        <fullName evidence="15">cDNA FLJ51160, highly similar to Probable G-protein coupled receptor 92</fullName>
    </submittedName>
</protein>
<dbReference type="AlphaFoldDB" id="B4DZ78"/>
<reference evidence="15" key="1">
    <citation type="submission" date="2007-10" db="EMBL/GenBank/DDBJ databases">
        <title>NEDO human cDNA sequencing project focused on splicing variants.</title>
        <authorList>
            <person name="Wakamatsu A."/>
            <person name="Yamamoto J."/>
            <person name="Kimura K."/>
            <person name="Ishii S."/>
            <person name="Watanabe K."/>
            <person name="Sugiyama A."/>
            <person name="Murakawa K."/>
            <person name="Kaida T."/>
            <person name="Tsuchiya K."/>
            <person name="Fukuzumi Y."/>
            <person name="Kumagai A."/>
            <person name="Oishi Y."/>
            <person name="Yamamoto S."/>
            <person name="Ono Y."/>
            <person name="Komori Y."/>
            <person name="Yamazaki M."/>
            <person name="Kisu Y."/>
            <person name="Nishikawa T."/>
            <person name="Sugano S."/>
            <person name="Nomura N."/>
            <person name="Isogai T."/>
        </authorList>
    </citation>
    <scope>NUCLEOTIDE SEQUENCE</scope>
    <source>
        <tissue evidence="15">Testis</tissue>
    </source>
</reference>
<keyword evidence="9" id="KW-0325">Glycoprotein</keyword>
<evidence type="ECO:0000256" key="12">
    <source>
        <dbReference type="SAM" id="MobiDB-lite"/>
    </source>
</evidence>
<dbReference type="PANTHER" id="PTHR24234">
    <property type="entry name" value="LYSOPHOSPHATIDIC ACID RECEPTOR 5/SPHINGOSYLPHOSPHORYLCHOLINE RECEPTOR"/>
    <property type="match status" value="1"/>
</dbReference>
<evidence type="ECO:0000256" key="13">
    <source>
        <dbReference type="SAM" id="Phobius"/>
    </source>
</evidence>
<dbReference type="Gene3D" id="1.20.1070.10">
    <property type="entry name" value="Rhodopsin 7-helix transmembrane proteins"/>
    <property type="match status" value="1"/>
</dbReference>
<keyword evidence="7" id="KW-1015">Disulfide bond</keyword>
<dbReference type="PROSITE" id="PS00237">
    <property type="entry name" value="G_PROTEIN_RECEP_F1_1"/>
    <property type="match status" value="1"/>
</dbReference>
<dbReference type="CDD" id="cd15154">
    <property type="entry name" value="7tmA_LPAR5"/>
    <property type="match status" value="1"/>
</dbReference>
<evidence type="ECO:0000259" key="14">
    <source>
        <dbReference type="PROSITE" id="PS50262"/>
    </source>
</evidence>
<dbReference type="EMBL" id="AK302786">
    <property type="protein sequence ID" value="BAG63990.1"/>
    <property type="molecule type" value="mRNA"/>
</dbReference>
<evidence type="ECO:0000256" key="8">
    <source>
        <dbReference type="ARBA" id="ARBA00023170"/>
    </source>
</evidence>
<evidence type="ECO:0000256" key="7">
    <source>
        <dbReference type="ARBA" id="ARBA00023157"/>
    </source>
</evidence>
<dbReference type="PROSITE" id="PS50262">
    <property type="entry name" value="G_PROTEIN_RECEP_F1_2"/>
    <property type="match status" value="1"/>
</dbReference>
<evidence type="ECO:0000256" key="5">
    <source>
        <dbReference type="ARBA" id="ARBA00023040"/>
    </source>
</evidence>
<evidence type="ECO:0000256" key="10">
    <source>
        <dbReference type="ARBA" id="ARBA00023224"/>
    </source>
</evidence>
<dbReference type="Pfam" id="PF00001">
    <property type="entry name" value="7tm_1"/>
    <property type="match status" value="1"/>
</dbReference>
<feature type="domain" description="G-protein coupled receptors family 1 profile" evidence="14">
    <location>
        <begin position="39"/>
        <end position="297"/>
    </location>
</feature>
<dbReference type="PeptideAtlas" id="B4DZ78"/>
<feature type="transmembrane region" description="Helical" evidence="13">
    <location>
        <begin position="188"/>
        <end position="212"/>
    </location>
</feature>
<accession>B4DZ78</accession>
<keyword evidence="10 11" id="KW-0807">Transducer</keyword>
<keyword evidence="6 13" id="KW-0472">Membrane</keyword>
<proteinExistence type="evidence at transcript level"/>
<evidence type="ECO:0000256" key="3">
    <source>
        <dbReference type="ARBA" id="ARBA00022692"/>
    </source>
</evidence>
<feature type="transmembrane region" description="Helical" evidence="13">
    <location>
        <begin position="99"/>
        <end position="117"/>
    </location>
</feature>
<dbReference type="InterPro" id="IPR017452">
    <property type="entry name" value="GPCR_Rhodpsn_7TM"/>
</dbReference>
<dbReference type="ProteomicsDB" id="5579"/>
<dbReference type="GO" id="GO:0004930">
    <property type="term" value="F:G protein-coupled receptor activity"/>
    <property type="evidence" value="ECO:0007669"/>
    <property type="project" value="UniProtKB-KW"/>
</dbReference>
<name>B4DZ78_HUMAN</name>
<feature type="compositionally biased region" description="Polar residues" evidence="12">
    <location>
        <begin position="332"/>
        <end position="341"/>
    </location>
</feature>
<evidence type="ECO:0000256" key="2">
    <source>
        <dbReference type="ARBA" id="ARBA00022475"/>
    </source>
</evidence>
<keyword evidence="5 11" id="KW-0297">G-protein coupled receptor</keyword>
<dbReference type="InterPro" id="IPR000276">
    <property type="entry name" value="GPCR_Rhodpsn"/>
</dbReference>
<evidence type="ECO:0000313" key="15">
    <source>
        <dbReference type="EMBL" id="BAG63990.1"/>
    </source>
</evidence>
<evidence type="ECO:0000256" key="11">
    <source>
        <dbReference type="RuleBase" id="RU000688"/>
    </source>
</evidence>
<evidence type="ECO:0000256" key="9">
    <source>
        <dbReference type="ARBA" id="ARBA00023180"/>
    </source>
</evidence>
<organism evidence="15">
    <name type="scientific">Homo sapiens</name>
    <name type="common">Human</name>
    <dbReference type="NCBI Taxonomy" id="9606"/>
    <lineage>
        <taxon>Eukaryota</taxon>
        <taxon>Metazoa</taxon>
        <taxon>Chordata</taxon>
        <taxon>Craniata</taxon>
        <taxon>Vertebrata</taxon>
        <taxon>Euteleostomi</taxon>
        <taxon>Mammalia</taxon>
        <taxon>Eutheria</taxon>
        <taxon>Euarchontoglires</taxon>
        <taxon>Primates</taxon>
        <taxon>Haplorrhini</taxon>
        <taxon>Catarrhini</taxon>
        <taxon>Hominidae</taxon>
        <taxon>Homo</taxon>
    </lineage>
</organism>